<reference evidence="2 3" key="1">
    <citation type="submission" date="2024-08" db="EMBL/GenBank/DDBJ databases">
        <title>Insights into the chromosomal genome structure of Flemingia macrophylla.</title>
        <authorList>
            <person name="Ding Y."/>
            <person name="Zhao Y."/>
            <person name="Bi W."/>
            <person name="Wu M."/>
            <person name="Zhao G."/>
            <person name="Gong Y."/>
            <person name="Li W."/>
            <person name="Zhang P."/>
        </authorList>
    </citation>
    <scope>NUCLEOTIDE SEQUENCE [LARGE SCALE GENOMIC DNA]</scope>
    <source>
        <strain evidence="2">DYQJB</strain>
        <tissue evidence="2">Leaf</tissue>
    </source>
</reference>
<comment type="caution">
    <text evidence="2">The sequence shown here is derived from an EMBL/GenBank/DDBJ whole genome shotgun (WGS) entry which is preliminary data.</text>
</comment>
<sequence length="146" mass="15823">MGICFCTPKYGISCSISPTEESAVVNKKLSKEEKATLQSGLKEFEATLSNSPKGAAVTLAELGEYARAASLLDDLTKCSNHDVIILVQKLVAVQLFLAYREHPNPSSENLSQKSDSNPTDSQNLDPVQVELLLGKAYSDWAMSVML</sequence>
<dbReference type="EMBL" id="JBGMDY010000009">
    <property type="protein sequence ID" value="KAL2321429.1"/>
    <property type="molecule type" value="Genomic_DNA"/>
</dbReference>
<accession>A0ABD1LD30</accession>
<proteinExistence type="predicted"/>
<gene>
    <name evidence="2" type="ORF">Fmac_025808</name>
</gene>
<dbReference type="AlphaFoldDB" id="A0ABD1LD30"/>
<evidence type="ECO:0000256" key="1">
    <source>
        <dbReference type="SAM" id="MobiDB-lite"/>
    </source>
</evidence>
<organism evidence="2 3">
    <name type="scientific">Flemingia macrophylla</name>
    <dbReference type="NCBI Taxonomy" id="520843"/>
    <lineage>
        <taxon>Eukaryota</taxon>
        <taxon>Viridiplantae</taxon>
        <taxon>Streptophyta</taxon>
        <taxon>Embryophyta</taxon>
        <taxon>Tracheophyta</taxon>
        <taxon>Spermatophyta</taxon>
        <taxon>Magnoliopsida</taxon>
        <taxon>eudicotyledons</taxon>
        <taxon>Gunneridae</taxon>
        <taxon>Pentapetalae</taxon>
        <taxon>rosids</taxon>
        <taxon>fabids</taxon>
        <taxon>Fabales</taxon>
        <taxon>Fabaceae</taxon>
        <taxon>Papilionoideae</taxon>
        <taxon>50 kb inversion clade</taxon>
        <taxon>NPAAA clade</taxon>
        <taxon>indigoferoid/millettioid clade</taxon>
        <taxon>Phaseoleae</taxon>
        <taxon>Flemingia</taxon>
    </lineage>
</organism>
<dbReference type="Proteomes" id="UP001603857">
    <property type="component" value="Unassembled WGS sequence"/>
</dbReference>
<name>A0ABD1LD30_9FABA</name>
<keyword evidence="3" id="KW-1185">Reference proteome</keyword>
<evidence type="ECO:0000313" key="3">
    <source>
        <dbReference type="Proteomes" id="UP001603857"/>
    </source>
</evidence>
<feature type="region of interest" description="Disordered" evidence="1">
    <location>
        <begin position="104"/>
        <end position="123"/>
    </location>
</feature>
<evidence type="ECO:0000313" key="2">
    <source>
        <dbReference type="EMBL" id="KAL2321429.1"/>
    </source>
</evidence>
<protein>
    <submittedName>
        <fullName evidence="2">Uncharacterized protein</fullName>
    </submittedName>
</protein>